<evidence type="ECO:0000256" key="1">
    <source>
        <dbReference type="SAM" id="MobiDB-lite"/>
    </source>
</evidence>
<sequence length="128" mass="14331">MTPAKSRSEGNWTDAERATMVREFIATCPPSAEFFHRIEALFPQHTPKLIRQQWKRRIEKEFLSLFGGGGAGSSSSGGTEDGAGEEEGRTRSTRKRKRQAAAEGKVKQSDEELKMEGKDEVEDEVKDE</sequence>
<feature type="compositionally biased region" description="Basic and acidic residues" evidence="1">
    <location>
        <begin position="104"/>
        <end position="118"/>
    </location>
</feature>
<reference evidence="2 3" key="1">
    <citation type="journal article" date="2013" name="Plant Cell">
        <title>The transition from a phytopathogenic smut ancestor to an anamorphic biocontrol agent deciphered by comparative whole-genome analysis.</title>
        <authorList>
            <person name="Lefebvre F."/>
            <person name="Joly D.L."/>
            <person name="Labbe C."/>
            <person name="Teichmann B."/>
            <person name="Linning R."/>
            <person name="Belzile F."/>
            <person name="Bakkeren G."/>
            <person name="Belanger R.R."/>
        </authorList>
    </citation>
    <scope>NUCLEOTIDE SEQUENCE [LARGE SCALE GENOMIC DNA]</scope>
    <source>
        <strain evidence="2 3">PF-1</strain>
    </source>
</reference>
<feature type="compositionally biased region" description="Acidic residues" evidence="1">
    <location>
        <begin position="119"/>
        <end position="128"/>
    </location>
</feature>
<proteinExistence type="predicted"/>
<gene>
    <name evidence="2" type="ORF">PFL1_05543</name>
</gene>
<name>A0A061H354_9BASI</name>
<protein>
    <recommendedName>
        <fullName evidence="4">Myb-like domain-containing protein</fullName>
    </recommendedName>
</protein>
<dbReference type="GeneID" id="19319633"/>
<dbReference type="KEGG" id="pfp:PFL1_05543"/>
<evidence type="ECO:0008006" key="4">
    <source>
        <dbReference type="Google" id="ProtNLM"/>
    </source>
</evidence>
<organism evidence="2 3">
    <name type="scientific">Pseudozyma flocculosa PF-1</name>
    <dbReference type="NCBI Taxonomy" id="1277687"/>
    <lineage>
        <taxon>Eukaryota</taxon>
        <taxon>Fungi</taxon>
        <taxon>Dikarya</taxon>
        <taxon>Basidiomycota</taxon>
        <taxon>Ustilaginomycotina</taxon>
        <taxon>Ustilaginomycetes</taxon>
        <taxon>Ustilaginales</taxon>
        <taxon>Ustilaginaceae</taxon>
        <taxon>Pseudozyma</taxon>
    </lineage>
</organism>
<dbReference type="EMBL" id="KE361642">
    <property type="protein sequence ID" value="EPQ26908.1"/>
    <property type="molecule type" value="Genomic_DNA"/>
</dbReference>
<evidence type="ECO:0000313" key="3">
    <source>
        <dbReference type="Proteomes" id="UP000053664"/>
    </source>
</evidence>
<dbReference type="Proteomes" id="UP000053664">
    <property type="component" value="Unassembled WGS sequence"/>
</dbReference>
<accession>A0A061H354</accession>
<feature type="region of interest" description="Disordered" evidence="1">
    <location>
        <begin position="65"/>
        <end position="128"/>
    </location>
</feature>
<dbReference type="HOGENOM" id="CLU_1960538_0_0_1"/>
<dbReference type="AlphaFoldDB" id="A0A061H354"/>
<dbReference type="RefSeq" id="XP_007881270.1">
    <property type="nucleotide sequence ID" value="XM_007883079.1"/>
</dbReference>
<evidence type="ECO:0000313" key="2">
    <source>
        <dbReference type="EMBL" id="EPQ26908.1"/>
    </source>
</evidence>